<dbReference type="OrthoDB" id="8552871at2"/>
<dbReference type="Gene3D" id="1.20.120.160">
    <property type="entry name" value="HPT domain"/>
    <property type="match status" value="1"/>
</dbReference>
<dbReference type="SMART" id="SM00448">
    <property type="entry name" value="REC"/>
    <property type="match status" value="2"/>
</dbReference>
<evidence type="ECO:0000256" key="9">
    <source>
        <dbReference type="ARBA" id="ARBA00022777"/>
    </source>
</evidence>
<dbReference type="PRINTS" id="PR00344">
    <property type="entry name" value="BCTRLSENSOR"/>
</dbReference>
<dbReference type="CDD" id="cd16922">
    <property type="entry name" value="HATPase_EvgS-ArcB-TorS-like"/>
    <property type="match status" value="1"/>
</dbReference>
<dbReference type="PANTHER" id="PTHR45339">
    <property type="entry name" value="HYBRID SIGNAL TRANSDUCTION HISTIDINE KINASE J"/>
    <property type="match status" value="1"/>
</dbReference>
<evidence type="ECO:0000256" key="15">
    <source>
        <dbReference type="ARBA" id="ARBA00070152"/>
    </source>
</evidence>
<dbReference type="PROSITE" id="PS50113">
    <property type="entry name" value="PAC"/>
    <property type="match status" value="2"/>
</dbReference>
<dbReference type="SMART" id="SM00388">
    <property type="entry name" value="HisKA"/>
    <property type="match status" value="1"/>
</dbReference>
<dbReference type="Proteomes" id="UP000295443">
    <property type="component" value="Unassembled WGS sequence"/>
</dbReference>
<dbReference type="InterPro" id="IPR004358">
    <property type="entry name" value="Sig_transdc_His_kin-like_C"/>
</dbReference>
<evidence type="ECO:0000256" key="8">
    <source>
        <dbReference type="ARBA" id="ARBA00022741"/>
    </source>
</evidence>
<dbReference type="Pfam" id="PF00512">
    <property type="entry name" value="HisKA"/>
    <property type="match status" value="1"/>
</dbReference>
<feature type="domain" description="PAS" evidence="19">
    <location>
        <begin position="257"/>
        <end position="278"/>
    </location>
</feature>
<dbReference type="InterPro" id="IPR003661">
    <property type="entry name" value="HisK_dim/P_dom"/>
</dbReference>
<dbReference type="SUPFAM" id="SSF47226">
    <property type="entry name" value="Histidine-containing phosphotransfer domain, HPT domain"/>
    <property type="match status" value="1"/>
</dbReference>
<comment type="caution">
    <text evidence="21">The sequence shown here is derived from an EMBL/GenBank/DDBJ whole genome shotgun (WGS) entry which is preliminary data.</text>
</comment>
<comment type="catalytic activity">
    <reaction evidence="1">
        <text>ATP + protein L-histidine = ADP + protein N-phospho-L-histidine.</text>
        <dbReference type="EC" id="2.7.13.3"/>
    </reaction>
</comment>
<evidence type="ECO:0000256" key="13">
    <source>
        <dbReference type="ARBA" id="ARBA00023136"/>
    </source>
</evidence>
<protein>
    <recommendedName>
        <fullName evidence="15">Virulence sensor protein BvgS</fullName>
        <ecNumber evidence="3">2.7.13.3</ecNumber>
    </recommendedName>
</protein>
<keyword evidence="6" id="KW-0808">Transferase</keyword>
<dbReference type="EMBL" id="SJZB01000022">
    <property type="protein sequence ID" value="TCJ15790.1"/>
    <property type="molecule type" value="Genomic_DNA"/>
</dbReference>
<dbReference type="GO" id="GO:0005886">
    <property type="term" value="C:plasma membrane"/>
    <property type="evidence" value="ECO:0007669"/>
    <property type="project" value="UniProtKB-SubCell"/>
</dbReference>
<dbReference type="Pfam" id="PF00072">
    <property type="entry name" value="Response_reg"/>
    <property type="match status" value="2"/>
</dbReference>
<dbReference type="GO" id="GO:0005524">
    <property type="term" value="F:ATP binding"/>
    <property type="evidence" value="ECO:0007669"/>
    <property type="project" value="UniProtKB-KW"/>
</dbReference>
<dbReference type="InterPro" id="IPR036890">
    <property type="entry name" value="HATPase_C_sf"/>
</dbReference>
<evidence type="ECO:0000256" key="10">
    <source>
        <dbReference type="ARBA" id="ARBA00022840"/>
    </source>
</evidence>
<evidence type="ECO:0000256" key="16">
    <source>
        <dbReference type="PROSITE-ProRule" id="PRU00169"/>
    </source>
</evidence>
<evidence type="ECO:0000259" key="17">
    <source>
        <dbReference type="PROSITE" id="PS50109"/>
    </source>
</evidence>
<dbReference type="CDD" id="cd00130">
    <property type="entry name" value="PAS"/>
    <property type="match status" value="2"/>
</dbReference>
<feature type="domain" description="PAC" evidence="20">
    <location>
        <begin position="305"/>
        <end position="360"/>
    </location>
</feature>
<evidence type="ECO:0000256" key="4">
    <source>
        <dbReference type="ARBA" id="ARBA00022475"/>
    </source>
</evidence>
<dbReference type="RefSeq" id="WP_131445575.1">
    <property type="nucleotide sequence ID" value="NZ_SJZB01000022.1"/>
</dbReference>
<dbReference type="SUPFAM" id="SSF55785">
    <property type="entry name" value="PYP-like sensor domain (PAS domain)"/>
    <property type="match status" value="3"/>
</dbReference>
<dbReference type="InterPro" id="IPR003594">
    <property type="entry name" value="HATPase_dom"/>
</dbReference>
<evidence type="ECO:0000259" key="18">
    <source>
        <dbReference type="PROSITE" id="PS50110"/>
    </source>
</evidence>
<evidence type="ECO:0000256" key="12">
    <source>
        <dbReference type="ARBA" id="ARBA00023012"/>
    </source>
</evidence>
<feature type="modified residue" description="4-aspartylphosphate" evidence="16">
    <location>
        <position position="906"/>
    </location>
</feature>
<dbReference type="SMART" id="SM00387">
    <property type="entry name" value="HATPase_c"/>
    <property type="match status" value="1"/>
</dbReference>
<keyword evidence="9" id="KW-0418">Kinase</keyword>
<dbReference type="InterPro" id="IPR036641">
    <property type="entry name" value="HPT_dom_sf"/>
</dbReference>
<evidence type="ECO:0000256" key="2">
    <source>
        <dbReference type="ARBA" id="ARBA00004651"/>
    </source>
</evidence>
<dbReference type="EC" id="2.7.13.3" evidence="3"/>
<evidence type="ECO:0000256" key="1">
    <source>
        <dbReference type="ARBA" id="ARBA00000085"/>
    </source>
</evidence>
<dbReference type="CDD" id="cd00082">
    <property type="entry name" value="HisKA"/>
    <property type="match status" value="1"/>
</dbReference>
<dbReference type="InterPro" id="IPR005467">
    <property type="entry name" value="His_kinase_dom"/>
</dbReference>
<dbReference type="InterPro" id="IPR008207">
    <property type="entry name" value="Sig_transdc_His_kin_Hpt_dom"/>
</dbReference>
<keyword evidence="5 16" id="KW-0597">Phosphoprotein</keyword>
<dbReference type="FunFam" id="3.30.565.10:FF:000010">
    <property type="entry name" value="Sensor histidine kinase RcsC"/>
    <property type="match status" value="1"/>
</dbReference>
<evidence type="ECO:0000313" key="21">
    <source>
        <dbReference type="EMBL" id="TCJ15790.1"/>
    </source>
</evidence>
<dbReference type="Pfam" id="PF13188">
    <property type="entry name" value="PAS_8"/>
    <property type="match status" value="1"/>
</dbReference>
<organism evidence="21 22">
    <name type="scientific">Parasulfuritortus cantonensis</name>
    <dbReference type="NCBI Taxonomy" id="2528202"/>
    <lineage>
        <taxon>Bacteria</taxon>
        <taxon>Pseudomonadati</taxon>
        <taxon>Pseudomonadota</taxon>
        <taxon>Betaproteobacteria</taxon>
        <taxon>Nitrosomonadales</taxon>
        <taxon>Thiobacillaceae</taxon>
        <taxon>Parasulfuritortus</taxon>
    </lineage>
</organism>
<evidence type="ECO:0000256" key="7">
    <source>
        <dbReference type="ARBA" id="ARBA00022692"/>
    </source>
</evidence>
<dbReference type="Pfam" id="PF02518">
    <property type="entry name" value="HATPase_c"/>
    <property type="match status" value="1"/>
</dbReference>
<keyword evidence="7" id="KW-0812">Transmembrane</keyword>
<feature type="domain" description="Histidine kinase" evidence="17">
    <location>
        <begin position="617"/>
        <end position="837"/>
    </location>
</feature>
<dbReference type="SUPFAM" id="SSF52172">
    <property type="entry name" value="CheY-like"/>
    <property type="match status" value="2"/>
</dbReference>
<dbReference type="InterPro" id="IPR000014">
    <property type="entry name" value="PAS"/>
</dbReference>
<feature type="modified residue" description="4-aspartylphosphate" evidence="16">
    <location>
        <position position="1049"/>
    </location>
</feature>
<dbReference type="SUPFAM" id="SSF55874">
    <property type="entry name" value="ATPase domain of HSP90 chaperone/DNA topoisomerase II/histidine kinase"/>
    <property type="match status" value="1"/>
</dbReference>
<dbReference type="Pfam" id="PF13426">
    <property type="entry name" value="PAS_9"/>
    <property type="match status" value="2"/>
</dbReference>
<dbReference type="InterPro" id="IPR000700">
    <property type="entry name" value="PAS-assoc_C"/>
</dbReference>
<keyword evidence="11" id="KW-1133">Transmembrane helix</keyword>
<keyword evidence="4" id="KW-1003">Cell membrane</keyword>
<dbReference type="FunFam" id="1.10.287.130:FF:000004">
    <property type="entry name" value="Ethylene receptor 1"/>
    <property type="match status" value="1"/>
</dbReference>
<dbReference type="Pfam" id="PF01627">
    <property type="entry name" value="Hpt"/>
    <property type="match status" value="1"/>
</dbReference>
<dbReference type="InterPro" id="IPR001789">
    <property type="entry name" value="Sig_transdc_resp-reg_receiver"/>
</dbReference>
<comment type="subcellular location">
    <subcellularLocation>
        <location evidence="2">Cell membrane</location>
        <topology evidence="2">Multi-pass membrane protein</topology>
    </subcellularLocation>
</comment>
<dbReference type="InterPro" id="IPR036097">
    <property type="entry name" value="HisK_dim/P_sf"/>
</dbReference>
<keyword evidence="12" id="KW-0902">Two-component regulatory system</keyword>
<proteinExistence type="predicted"/>
<dbReference type="Gene3D" id="3.40.50.2300">
    <property type="match status" value="2"/>
</dbReference>
<dbReference type="SMART" id="SM00091">
    <property type="entry name" value="PAS"/>
    <property type="match status" value="3"/>
</dbReference>
<keyword evidence="22" id="KW-1185">Reference proteome</keyword>
<keyword evidence="10" id="KW-0067">ATP-binding</keyword>
<dbReference type="PANTHER" id="PTHR45339:SF1">
    <property type="entry name" value="HYBRID SIGNAL TRANSDUCTION HISTIDINE KINASE J"/>
    <property type="match status" value="1"/>
</dbReference>
<evidence type="ECO:0000256" key="6">
    <source>
        <dbReference type="ARBA" id="ARBA00022679"/>
    </source>
</evidence>
<keyword evidence="13" id="KW-0472">Membrane</keyword>
<dbReference type="InterPro" id="IPR029095">
    <property type="entry name" value="NarX-like_N"/>
</dbReference>
<dbReference type="InterPro" id="IPR011006">
    <property type="entry name" value="CheY-like_superfamily"/>
</dbReference>
<dbReference type="PROSITE" id="PS50112">
    <property type="entry name" value="PAS"/>
    <property type="match status" value="2"/>
</dbReference>
<dbReference type="Gene3D" id="1.10.287.130">
    <property type="match status" value="1"/>
</dbReference>
<comment type="function">
    <text evidence="14">Member of the two-component regulatory system BvgS/BvgA. Phosphorylates BvgA via a four-step phosphorelay in response to environmental signals.</text>
</comment>
<dbReference type="SUPFAM" id="SSF47384">
    <property type="entry name" value="Homodimeric domain of signal transducing histidine kinase"/>
    <property type="match status" value="1"/>
</dbReference>
<dbReference type="PROSITE" id="PS50109">
    <property type="entry name" value="HIS_KIN"/>
    <property type="match status" value="1"/>
</dbReference>
<evidence type="ECO:0000313" key="22">
    <source>
        <dbReference type="Proteomes" id="UP000295443"/>
    </source>
</evidence>
<dbReference type="InterPro" id="IPR035965">
    <property type="entry name" value="PAS-like_dom_sf"/>
</dbReference>
<sequence>MKYYRRVSVVAVVLFLLFDFTALVLNFWLSHRIEQRAVAINLAGRQRMLSQRLTKVLLQMQVASQARRPLTGLSAELDEVDKLFDSTLQGFRNGHDTGDADGQRVFLEPVADASALAILDAAASNWRELHARVRAVLARPDPGGLAPSLAAAVAYANAHNLELLDQMNRLTSRLQVLTQHEARNIRVYQGIAFFLALVNFALAVVLYSGRGRRADKLEQLVELRTDELEETNQRLRDTHIAMDRGGIGIQGVDAETGRFLYVNRAAAAMLGYSAQEMLELGVPDVDPNFPQEHFPALVAPLRERGNAHFQSVQRARDGRAIPVEIVVNYQADANAGEPGRFIAFVWDITELKEAERRIRQQADELDDLYNKAPCGYHSLAADGTVLRINDTELAWLGYAREEVVGRKRITEFMTAESTAAFAAKFAELPARGTLGEIELQFVRRDGSILQALVSLTAVRGEAGEFQMAHSALVDYSGLWQQRETLHEVLAAAPIGVRIATLADSRILFLNQALCNLLHEDEETVRGMDISRTYVDGAAFEDIRRRLQAGESVLNRLVELHRPDHPEAPHAWVLGSYMAIDYEGQRAGLAWLYDVTELHEARAAAEAATQAKSRFLANMSHEIRTPMNAILGLAYLLERANLPADAIKLVGKIRASGRLLLSIINDILDFSKIESGNLELEDAPFNLNVVLDSLSTVMSANASSKDIELIISAPGGLDNLRGDALRLEQILINLTGNAIKFTEHGHVELRIDLLEEADDRVALRFAVADTGIGIAPDKLQEVFGAFNQGDASTTRRFGGSGLGLAISRQLVEMMGGRLAVASTPGVGSEFSFRLDLPRTPGPSLSAPEMAGLELLIADDNPAALAALGAAARAIGWKVTTVDSGEAAVEHIQARRAAGLPDEIVMLDWRMAGIDGLAAARAIRTRHGNGADQPIIVMVTAYSQDALLAEPDSKLADAVLTKPVTPSGLYDAVAQSMNRRFGQQTGQPSAEDGKRLPGLRILVVDDSDINREVAQRIFGAEGATVSLANDGRQAVDWLSAHPKSVDIVLMDVQMPVMDGYEATRRIRATPAIAALPVVALTAGAFKSQHDEARAAGMDDFITKPFDVDAAVRRIQKLTGWRNAPIALAPAAESGPGAGSPLPGIDVERGLRVWRDQAVYRQYLQRFAQEYRASAELLRQSDGDAASALAHKLKGVAGNLALGEVAGHAQEVDALARNGDDLGAAIDRLQAALDVALASIRRYAPEPGPDTAALPEFDRHLVTGQLGRALAALDADNPDGVEPLLAELAEQLPGPRIEAIRLAVETFDFRAGEAAIRRLAEELGIRLEA</sequence>
<evidence type="ECO:0000256" key="3">
    <source>
        <dbReference type="ARBA" id="ARBA00012438"/>
    </source>
</evidence>
<feature type="domain" description="PAC" evidence="20">
    <location>
        <begin position="435"/>
        <end position="487"/>
    </location>
</feature>
<evidence type="ECO:0000259" key="19">
    <source>
        <dbReference type="PROSITE" id="PS50112"/>
    </source>
</evidence>
<reference evidence="21 22" key="1">
    <citation type="submission" date="2019-03" db="EMBL/GenBank/DDBJ databases">
        <title>Genome sequence of Thiobacillaceae bacterium LSR1, a sulfur-oxidizing bacterium isolated from freshwater sediment.</title>
        <authorList>
            <person name="Li S."/>
        </authorList>
    </citation>
    <scope>NUCLEOTIDE SEQUENCE [LARGE SCALE GENOMIC DNA]</scope>
    <source>
        <strain evidence="21 22">LSR1</strain>
    </source>
</reference>
<accession>A0A4R1BF69</accession>
<evidence type="ECO:0000256" key="14">
    <source>
        <dbReference type="ARBA" id="ARBA00058004"/>
    </source>
</evidence>
<feature type="domain" description="Response regulatory" evidence="18">
    <location>
        <begin position="998"/>
        <end position="1116"/>
    </location>
</feature>
<dbReference type="NCBIfam" id="TIGR00229">
    <property type="entry name" value="sensory_box"/>
    <property type="match status" value="2"/>
</dbReference>
<evidence type="ECO:0000256" key="5">
    <source>
        <dbReference type="ARBA" id="ARBA00022553"/>
    </source>
</evidence>
<dbReference type="GO" id="GO:0000155">
    <property type="term" value="F:phosphorelay sensor kinase activity"/>
    <property type="evidence" value="ECO:0007669"/>
    <property type="project" value="InterPro"/>
</dbReference>
<dbReference type="Pfam" id="PF13675">
    <property type="entry name" value="PilJ"/>
    <property type="match status" value="1"/>
</dbReference>
<keyword evidence="8" id="KW-0547">Nucleotide-binding</keyword>
<name>A0A4R1BF69_9PROT</name>
<dbReference type="Gene3D" id="3.30.565.10">
    <property type="entry name" value="Histidine kinase-like ATPase, C-terminal domain"/>
    <property type="match status" value="1"/>
</dbReference>
<dbReference type="CDD" id="cd17546">
    <property type="entry name" value="REC_hyHK_CKI1_RcsC-like"/>
    <property type="match status" value="2"/>
</dbReference>
<evidence type="ECO:0000259" key="20">
    <source>
        <dbReference type="PROSITE" id="PS50113"/>
    </source>
</evidence>
<feature type="domain" description="Response regulatory" evidence="18">
    <location>
        <begin position="852"/>
        <end position="975"/>
    </location>
</feature>
<gene>
    <name evidence="21" type="ORF">EZJ19_06120</name>
</gene>
<dbReference type="PROSITE" id="PS50110">
    <property type="entry name" value="RESPONSE_REGULATORY"/>
    <property type="match status" value="2"/>
</dbReference>
<dbReference type="Gene3D" id="3.30.450.20">
    <property type="entry name" value="PAS domain"/>
    <property type="match status" value="3"/>
</dbReference>
<feature type="domain" description="PAS" evidence="19">
    <location>
        <begin position="361"/>
        <end position="432"/>
    </location>
</feature>
<evidence type="ECO:0000256" key="11">
    <source>
        <dbReference type="ARBA" id="ARBA00022989"/>
    </source>
</evidence>